<sequence length="536" mass="60497">MHLTVEQALAVYPLSEGKLIAGASGKHRIVKSINVMDAPDIADWIKEGEMLFTTAYLIKDDSDEASELLVKLFNRGASGLGIKLGRFWEAIPERLVRLADELGFPLIALPFQFTFSDQMNGLFQAEMKRSTVQLEGALEKQIRLMRFALRAESMPSLFDSVTEVIGCPIAVVGSKGQVVYHSPGISADWLTGQWPWSPHKNRIKHEGLQAFRMPLMNRDACTGFVFFFDTQPLLSAVDEGLYTQAAELISHHLNYKYEDYFELSVRKDFGALIKQFLKNGVTVEAVLDYAGRWEMDWLGQGYYCALVDLPSELDSARRPERLNELKASMLGNARMQALNGIHAVMDEGVFCVVPDSAAGPEGEALRAALESCLAGLGLDERKAPKATICARKKQLKEMPEAFAECRNTFRLAREWGVEERIVRYETLDLAMIFEPVSREKMRIYCQRWLGGLLNKEPGYVGEMLKTLETYLDCDGQLNETAKKLFIHRNTATYRIEKLSEMLDVDFKKVNVLMRLKLAFLFRRMLVTESGEGERGA</sequence>
<organism evidence="3 4">
    <name type="scientific">Paenibacillus glycinis</name>
    <dbReference type="NCBI Taxonomy" id="2697035"/>
    <lineage>
        <taxon>Bacteria</taxon>
        <taxon>Bacillati</taxon>
        <taxon>Bacillota</taxon>
        <taxon>Bacilli</taxon>
        <taxon>Bacillales</taxon>
        <taxon>Paenibacillaceae</taxon>
        <taxon>Paenibacillus</taxon>
    </lineage>
</organism>
<dbReference type="PANTHER" id="PTHR33744:SF15">
    <property type="entry name" value="CARBOHYDRATE DIACID REGULATOR"/>
    <property type="match status" value="1"/>
</dbReference>
<keyword evidence="4" id="KW-1185">Reference proteome</keyword>
<dbReference type="Gene3D" id="1.10.10.2840">
    <property type="entry name" value="PucR C-terminal helix-turn-helix domain"/>
    <property type="match status" value="1"/>
</dbReference>
<reference evidence="3 4" key="1">
    <citation type="submission" date="2020-01" db="EMBL/GenBank/DDBJ databases">
        <title>Paenibacillus soybeanensis sp. nov. isolated from the nodules of soybean (Glycine max(L.) Merr).</title>
        <authorList>
            <person name="Wang H."/>
        </authorList>
    </citation>
    <scope>NUCLEOTIDE SEQUENCE [LARGE SCALE GENOMIC DNA]</scope>
    <source>
        <strain evidence="3 4">T1</strain>
    </source>
</reference>
<dbReference type="PANTHER" id="PTHR33744">
    <property type="entry name" value="CARBOHYDRATE DIACID REGULATOR"/>
    <property type="match status" value="1"/>
</dbReference>
<dbReference type="InterPro" id="IPR025736">
    <property type="entry name" value="PucR_C-HTH_dom"/>
</dbReference>
<dbReference type="Pfam" id="PF13556">
    <property type="entry name" value="HTH_30"/>
    <property type="match status" value="1"/>
</dbReference>
<evidence type="ECO:0000259" key="1">
    <source>
        <dbReference type="Pfam" id="PF07905"/>
    </source>
</evidence>
<dbReference type="Pfam" id="PF07905">
    <property type="entry name" value="PucR"/>
    <property type="match status" value="1"/>
</dbReference>
<dbReference type="Proteomes" id="UP000665561">
    <property type="component" value="Unassembled WGS sequence"/>
</dbReference>
<dbReference type="InterPro" id="IPR051448">
    <property type="entry name" value="CdaR-like_regulators"/>
</dbReference>
<comment type="caution">
    <text evidence="3">The sequence shown here is derived from an EMBL/GenBank/DDBJ whole genome shotgun (WGS) entry which is preliminary data.</text>
</comment>
<dbReference type="RefSeq" id="WP_161742620.1">
    <property type="nucleotide sequence ID" value="NZ_JAAAMV010000003.1"/>
</dbReference>
<feature type="domain" description="PucR C-terminal helix-turn-helix" evidence="2">
    <location>
        <begin position="464"/>
        <end position="520"/>
    </location>
</feature>
<evidence type="ECO:0000259" key="2">
    <source>
        <dbReference type="Pfam" id="PF13556"/>
    </source>
</evidence>
<proteinExistence type="predicted"/>
<evidence type="ECO:0000313" key="4">
    <source>
        <dbReference type="Proteomes" id="UP000665561"/>
    </source>
</evidence>
<dbReference type="InterPro" id="IPR012914">
    <property type="entry name" value="PucR_dom"/>
</dbReference>
<accession>A0ABW9XMH9</accession>
<protein>
    <submittedName>
        <fullName evidence="3">PucR family transcriptional regulator</fullName>
    </submittedName>
</protein>
<evidence type="ECO:0000313" key="3">
    <source>
        <dbReference type="EMBL" id="NBD23839.1"/>
    </source>
</evidence>
<dbReference type="EMBL" id="JAAAMV010000003">
    <property type="protein sequence ID" value="NBD23839.1"/>
    <property type="molecule type" value="Genomic_DNA"/>
</dbReference>
<gene>
    <name evidence="3" type="ORF">GT019_08145</name>
</gene>
<feature type="domain" description="Purine catabolism PurC-like" evidence="1">
    <location>
        <begin position="13"/>
        <end position="120"/>
    </location>
</feature>
<name>A0ABW9XMH9_9BACL</name>
<dbReference type="InterPro" id="IPR042070">
    <property type="entry name" value="PucR_C-HTH_sf"/>
</dbReference>